<dbReference type="GeneID" id="111014662"/>
<dbReference type="AlphaFoldDB" id="A0A6J1CV63"/>
<protein>
    <submittedName>
        <fullName evidence="2">Uncharacterized protein LOC111014662</fullName>
    </submittedName>
</protein>
<proteinExistence type="predicted"/>
<dbReference type="PANTHER" id="PTHR33116">
    <property type="entry name" value="REVERSE TRANSCRIPTASE ZINC-BINDING DOMAIN-CONTAINING PROTEIN-RELATED-RELATED"/>
    <property type="match status" value="1"/>
</dbReference>
<name>A0A6J1CV63_MOMCH</name>
<evidence type="ECO:0000313" key="1">
    <source>
        <dbReference type="Proteomes" id="UP000504603"/>
    </source>
</evidence>
<reference evidence="2" key="1">
    <citation type="submission" date="2025-08" db="UniProtKB">
        <authorList>
            <consortium name="RefSeq"/>
        </authorList>
    </citation>
    <scope>IDENTIFICATION</scope>
    <source>
        <strain evidence="2">OHB3-1</strain>
    </source>
</reference>
<dbReference type="OrthoDB" id="1938246at2759"/>
<dbReference type="PANTHER" id="PTHR33116:SF86">
    <property type="entry name" value="REVERSE TRANSCRIPTASE DOMAIN-CONTAINING PROTEIN"/>
    <property type="match status" value="1"/>
</dbReference>
<evidence type="ECO:0000313" key="2">
    <source>
        <dbReference type="RefSeq" id="XP_022145148.1"/>
    </source>
</evidence>
<dbReference type="KEGG" id="mcha:111014662"/>
<dbReference type="Proteomes" id="UP000504603">
    <property type="component" value="Unplaced"/>
</dbReference>
<dbReference type="RefSeq" id="XP_022145148.1">
    <property type="nucleotide sequence ID" value="XM_022289456.1"/>
</dbReference>
<organism evidence="1 2">
    <name type="scientific">Momordica charantia</name>
    <name type="common">Bitter gourd</name>
    <name type="synonym">Balsam pear</name>
    <dbReference type="NCBI Taxonomy" id="3673"/>
    <lineage>
        <taxon>Eukaryota</taxon>
        <taxon>Viridiplantae</taxon>
        <taxon>Streptophyta</taxon>
        <taxon>Embryophyta</taxon>
        <taxon>Tracheophyta</taxon>
        <taxon>Spermatophyta</taxon>
        <taxon>Magnoliopsida</taxon>
        <taxon>eudicotyledons</taxon>
        <taxon>Gunneridae</taxon>
        <taxon>Pentapetalae</taxon>
        <taxon>rosids</taxon>
        <taxon>fabids</taxon>
        <taxon>Cucurbitales</taxon>
        <taxon>Cucurbitaceae</taxon>
        <taxon>Momordiceae</taxon>
        <taxon>Momordica</taxon>
    </lineage>
</organism>
<sequence length="237" mass="27437">MVNYEKSMFMVSRNTSRCVAANIESELHVTRTNCMGQYLGLPSQTSRNKCQVFNNILNRVWQFLQGWKEKLFSSGGKEVLIKAVAQAIPNYSMSCFRFPMNLCKEINSLYARFWWGSNDREKKIHWPSWKRLCVSKEQGGLGFKDLCIFNQAMLAKQSWQIIKNPNSLLVRVLRGKYFKHGNFMTAELGSNPSFVWRSILWGKELFVKGIRWRIGNGFSVIIGSDPWILREGSSLPF</sequence>
<keyword evidence="1" id="KW-1185">Reference proteome</keyword>
<accession>A0A6J1CV63</accession>
<gene>
    <name evidence="2" type="primary">LOC111014662</name>
</gene>